<feature type="region of interest" description="Disordered" evidence="3">
    <location>
        <begin position="201"/>
        <end position="224"/>
    </location>
</feature>
<dbReference type="Gene3D" id="3.40.50.300">
    <property type="entry name" value="P-loop containing nucleotide triphosphate hydrolases"/>
    <property type="match status" value="1"/>
</dbReference>
<dbReference type="InterPro" id="IPR052705">
    <property type="entry name" value="Gliding_Motility_GTPase"/>
</dbReference>
<evidence type="ECO:0000256" key="1">
    <source>
        <dbReference type="ARBA" id="ARBA00022741"/>
    </source>
</evidence>
<organism evidence="4 5">
    <name type="scientific">Roseimicrobium gellanilyticum</name>
    <dbReference type="NCBI Taxonomy" id="748857"/>
    <lineage>
        <taxon>Bacteria</taxon>
        <taxon>Pseudomonadati</taxon>
        <taxon>Verrucomicrobiota</taxon>
        <taxon>Verrucomicrobiia</taxon>
        <taxon>Verrucomicrobiales</taxon>
        <taxon>Verrucomicrobiaceae</taxon>
        <taxon>Roseimicrobium</taxon>
    </lineage>
</organism>
<proteinExistence type="predicted"/>
<dbReference type="RefSeq" id="WP_211325714.1">
    <property type="nucleotide sequence ID" value="NZ_QNRR01000014.1"/>
</dbReference>
<evidence type="ECO:0000313" key="4">
    <source>
        <dbReference type="EMBL" id="RBP37304.1"/>
    </source>
</evidence>
<dbReference type="CDD" id="cd00882">
    <property type="entry name" value="Ras_like_GTPase"/>
    <property type="match status" value="1"/>
</dbReference>
<gene>
    <name evidence="4" type="ORF">DES53_11442</name>
</gene>
<dbReference type="GO" id="GO:0005525">
    <property type="term" value="F:GTP binding"/>
    <property type="evidence" value="ECO:0007669"/>
    <property type="project" value="UniProtKB-KW"/>
</dbReference>
<evidence type="ECO:0000313" key="5">
    <source>
        <dbReference type="Proteomes" id="UP000253426"/>
    </source>
</evidence>
<dbReference type="InterPro" id="IPR006689">
    <property type="entry name" value="Small_GTPase_ARF/SAR"/>
</dbReference>
<dbReference type="AlphaFoldDB" id="A0A366H8E3"/>
<dbReference type="PANTHER" id="PTHR42708">
    <property type="entry name" value="ATP/GTP-BINDING PROTEIN-RELATED"/>
    <property type="match status" value="1"/>
</dbReference>
<accession>A0A366H8E3</accession>
<dbReference type="GO" id="GO:0003924">
    <property type="term" value="F:GTPase activity"/>
    <property type="evidence" value="ECO:0007669"/>
    <property type="project" value="InterPro"/>
</dbReference>
<sequence length="237" mass="26850">MAVIHEDRRTVSFKIVYCGTPIGGKTTNLQHIHKCLDPASRGELVSLSTAADRTLFFDFLAVEAPIMNGYTAKFQLYTVPGQVVYNATYQLVMRQADGLVFVADSQLDRMADNLKSWEIFHANLRGNEQSLDRIPLVLQYNKRDLPNAAPVEYLDYLLNNGQRRHYSFEANAARGHNVLSTLNAISHEVLTRFSQCMTENTYEGEQQQQQQPVAAEQVSNGPDSYMARRQATLARRY</sequence>
<dbReference type="Pfam" id="PF00025">
    <property type="entry name" value="Arf"/>
    <property type="match status" value="1"/>
</dbReference>
<evidence type="ECO:0000256" key="3">
    <source>
        <dbReference type="SAM" id="MobiDB-lite"/>
    </source>
</evidence>
<name>A0A366H8E3_9BACT</name>
<keyword evidence="2" id="KW-0342">GTP-binding</keyword>
<dbReference type="SUPFAM" id="SSF52540">
    <property type="entry name" value="P-loop containing nucleoside triphosphate hydrolases"/>
    <property type="match status" value="1"/>
</dbReference>
<comment type="caution">
    <text evidence="4">The sequence shown here is derived from an EMBL/GenBank/DDBJ whole genome shotgun (WGS) entry which is preliminary data.</text>
</comment>
<keyword evidence="5" id="KW-1185">Reference proteome</keyword>
<dbReference type="PRINTS" id="PR00449">
    <property type="entry name" value="RASTRNSFRMNG"/>
</dbReference>
<protein>
    <recommendedName>
        <fullName evidence="6">Signal recognition particle receptor subunit beta</fullName>
    </recommendedName>
</protein>
<dbReference type="InterPro" id="IPR027417">
    <property type="entry name" value="P-loop_NTPase"/>
</dbReference>
<dbReference type="PANTHER" id="PTHR42708:SF1">
    <property type="entry name" value="GLIDING MOTILITY PROTEIN MGLA"/>
    <property type="match status" value="1"/>
</dbReference>
<keyword evidence="1" id="KW-0547">Nucleotide-binding</keyword>
<evidence type="ECO:0008006" key="6">
    <source>
        <dbReference type="Google" id="ProtNLM"/>
    </source>
</evidence>
<dbReference type="Proteomes" id="UP000253426">
    <property type="component" value="Unassembled WGS sequence"/>
</dbReference>
<reference evidence="4 5" key="1">
    <citation type="submission" date="2018-06" db="EMBL/GenBank/DDBJ databases">
        <title>Genomic Encyclopedia of Type Strains, Phase IV (KMG-IV): sequencing the most valuable type-strain genomes for metagenomic binning, comparative biology and taxonomic classification.</title>
        <authorList>
            <person name="Goeker M."/>
        </authorList>
    </citation>
    <scope>NUCLEOTIDE SEQUENCE [LARGE SCALE GENOMIC DNA]</scope>
    <source>
        <strain evidence="4 5">DSM 25532</strain>
    </source>
</reference>
<evidence type="ECO:0000256" key="2">
    <source>
        <dbReference type="ARBA" id="ARBA00023134"/>
    </source>
</evidence>
<dbReference type="EMBL" id="QNRR01000014">
    <property type="protein sequence ID" value="RBP37304.1"/>
    <property type="molecule type" value="Genomic_DNA"/>
</dbReference>